<dbReference type="Pfam" id="PF05154">
    <property type="entry name" value="TM2"/>
    <property type="match status" value="1"/>
</dbReference>
<evidence type="ECO:0000313" key="8">
    <source>
        <dbReference type="EMBL" id="QMS98313.1"/>
    </source>
</evidence>
<reference evidence="7" key="3">
    <citation type="submission" date="2020-07" db="EMBL/GenBank/DDBJ databases">
        <authorList>
            <person name="Yang C."/>
        </authorList>
    </citation>
    <scope>NUCLEOTIDE SEQUENCE</scope>
    <source>
        <strain evidence="7">Cx-624</strain>
    </source>
</reference>
<evidence type="ECO:0000256" key="4">
    <source>
        <dbReference type="ARBA" id="ARBA00023136"/>
    </source>
</evidence>
<dbReference type="AlphaFoldDB" id="A0A7D7LTF3"/>
<gene>
    <name evidence="8" type="ORF">H1R16_11520</name>
    <name evidence="7" type="ORF">H2507_03945</name>
</gene>
<dbReference type="EMBL" id="JACEUX010000001">
    <property type="protein sequence ID" value="MBA5246316.1"/>
    <property type="molecule type" value="Genomic_DNA"/>
</dbReference>
<feature type="transmembrane region" description="Helical" evidence="5">
    <location>
        <begin position="24"/>
        <end position="43"/>
    </location>
</feature>
<organism evidence="8 9">
    <name type="scientific">Marnyiella aurantia</name>
    <dbReference type="NCBI Taxonomy" id="2758037"/>
    <lineage>
        <taxon>Bacteria</taxon>
        <taxon>Pseudomonadati</taxon>
        <taxon>Bacteroidota</taxon>
        <taxon>Flavobacteriia</taxon>
        <taxon>Flavobacteriales</taxon>
        <taxon>Weeksellaceae</taxon>
        <taxon>Marnyiella</taxon>
    </lineage>
</organism>
<comment type="subcellular location">
    <subcellularLocation>
        <location evidence="1">Membrane</location>
        <topology evidence="1">Multi-pass membrane protein</topology>
    </subcellularLocation>
</comment>
<evidence type="ECO:0000313" key="7">
    <source>
        <dbReference type="EMBL" id="MBA5246316.1"/>
    </source>
</evidence>
<keyword evidence="3 5" id="KW-1133">Transmembrane helix</keyword>
<evidence type="ECO:0000313" key="10">
    <source>
        <dbReference type="Proteomes" id="UP000539710"/>
    </source>
</evidence>
<accession>A0A7D7LTF3</accession>
<proteinExistence type="predicted"/>
<keyword evidence="4 5" id="KW-0472">Membrane</keyword>
<feature type="domain" description="TM2" evidence="6">
    <location>
        <begin position="21"/>
        <end position="66"/>
    </location>
</feature>
<keyword evidence="10" id="KW-1185">Reference proteome</keyword>
<dbReference type="RefSeq" id="WP_181886401.1">
    <property type="nucleotide sequence ID" value="NZ_CP059472.1"/>
</dbReference>
<dbReference type="Proteomes" id="UP000539710">
    <property type="component" value="Unassembled WGS sequence"/>
</dbReference>
<keyword evidence="2 5" id="KW-0812">Transmembrane</keyword>
<evidence type="ECO:0000256" key="5">
    <source>
        <dbReference type="SAM" id="Phobius"/>
    </source>
</evidence>
<dbReference type="GO" id="GO:0016020">
    <property type="term" value="C:membrane"/>
    <property type="evidence" value="ECO:0007669"/>
    <property type="project" value="UniProtKB-SubCell"/>
</dbReference>
<name>A0A7D7LTF3_9FLAO</name>
<feature type="transmembrane region" description="Helical" evidence="5">
    <location>
        <begin position="73"/>
        <end position="92"/>
    </location>
</feature>
<protein>
    <submittedName>
        <fullName evidence="8">TM2 domain-containing protein</fullName>
    </submittedName>
</protein>
<evidence type="ECO:0000256" key="2">
    <source>
        <dbReference type="ARBA" id="ARBA00022692"/>
    </source>
</evidence>
<dbReference type="EMBL" id="CP059472">
    <property type="protein sequence ID" value="QMS98313.1"/>
    <property type="molecule type" value="Genomic_DNA"/>
</dbReference>
<reference evidence="10" key="2">
    <citation type="submission" date="2020-07" db="EMBL/GenBank/DDBJ databases">
        <title>Flavobacterium sp. xlx-214.</title>
        <authorList>
            <person name="Yang C."/>
        </authorList>
    </citation>
    <scope>NUCLEOTIDE SEQUENCE [LARGE SCALE GENOMIC DNA]</scope>
    <source>
        <strain evidence="10">CX-624</strain>
    </source>
</reference>
<evidence type="ECO:0000256" key="3">
    <source>
        <dbReference type="ARBA" id="ARBA00022989"/>
    </source>
</evidence>
<sequence>METYGYNNPDPQNRNSNYRSEKKLATGIFAIILGALGIHKFYLGYTSEGITLLLSTLIILPLLTIITCGIGSAFYPVVFIVPLIEGVIYLTMSDEQFDRTYVQGRKPWF</sequence>
<evidence type="ECO:0000256" key="1">
    <source>
        <dbReference type="ARBA" id="ARBA00004141"/>
    </source>
</evidence>
<dbReference type="InterPro" id="IPR007829">
    <property type="entry name" value="TM2"/>
</dbReference>
<dbReference type="Proteomes" id="UP000515349">
    <property type="component" value="Chromosome"/>
</dbReference>
<evidence type="ECO:0000259" key="6">
    <source>
        <dbReference type="Pfam" id="PF05154"/>
    </source>
</evidence>
<reference evidence="8 9" key="1">
    <citation type="submission" date="2020-07" db="EMBL/GenBank/DDBJ databases">
        <title>Chryseobacterium sp.cx-624.</title>
        <authorList>
            <person name="Yang C."/>
        </authorList>
    </citation>
    <scope>NUCLEOTIDE SEQUENCE [LARGE SCALE GENOMIC DNA]</scope>
    <source>
        <strain evidence="8">Cx-624</strain>
        <strain evidence="9">cx-624</strain>
    </source>
</reference>
<dbReference type="KEGG" id="cbau:H1R16_11520"/>
<evidence type="ECO:0000313" key="9">
    <source>
        <dbReference type="Proteomes" id="UP000515349"/>
    </source>
</evidence>